<dbReference type="InterPro" id="IPR002867">
    <property type="entry name" value="IBR_dom"/>
</dbReference>
<protein>
    <recommendedName>
        <fullName evidence="2">RBR-type E3 ubiquitin transferase</fullName>
        <ecNumber evidence="2">2.3.2.31</ecNumber>
    </recommendedName>
</protein>
<dbReference type="CDD" id="cd22584">
    <property type="entry name" value="Rcat_RBR_unk"/>
    <property type="match status" value="1"/>
</dbReference>
<evidence type="ECO:0000256" key="9">
    <source>
        <dbReference type="SAM" id="Coils"/>
    </source>
</evidence>
<keyword evidence="7" id="KW-0833">Ubl conjugation pathway</keyword>
<dbReference type="Gene3D" id="1.20.120.1750">
    <property type="match status" value="1"/>
</dbReference>
<sequence length="662" mass="76102">MERHSSVDEEVDWTQYDPPEALNKLPSISSETIIAVVQSALENVRNQIEAERQRRIEVEADIKEEAEAEAAAVADFEASEAAKRKGKEPDSSPPAEPKPVLIEKPVQQLEATKRASRLSRILKRVRGSSDPKGDIVLLTTRPDVPNLPPTPFTKQIYKHLKPNNPTSPEAEVECVSCLDDIPVKSGIKTVCHTYCKSCFIRLIEASLSNETQWPPKCCLNPIPFRTITKHIPSSLLKSYRAKEEEYGIPVEDRLYCPEPDCGLWIRPGHQDPATKRAVCRSSHVVCTLCRAPAHPRGETCALDRDTVLADQLAEEEGWRRCGKCFILVEHTDACQHMRCRCGYEFCYVCDRAARRREMRTREEEEELDEIREALKLVAAFEAEEERKEKVWQEEMRKKREERSRREREERVKKEAARQRMLDKKYAELKTKLAKLDELQRMVLTYTHDREMDETAAGATRERLTLTKKQEREKLELREATTTKLANWMKERELEYIARVALEKQIEDAYEIVLRAFWTDIVGGQKEIRLAMQALMRKNDTRMDTWEAAKDCELEKIKYLLEDEIAIQSELMITSKQRLGDKLAAEGVEVGRKHRAEVRWFELVAAERTRLLAEVEMVERENGAEGSSGEGQSDEGDDLDYEAWFDCRETAVVAAITPGGWVE</sequence>
<comment type="catalytic activity">
    <reaction evidence="1">
        <text>[E2 ubiquitin-conjugating enzyme]-S-ubiquitinyl-L-cysteine + [acceptor protein]-L-lysine = [E2 ubiquitin-conjugating enzyme]-L-cysteine + [acceptor protein]-N(6)-ubiquitinyl-L-lysine.</text>
        <dbReference type="EC" id="2.3.2.31"/>
    </reaction>
</comment>
<dbReference type="AlphaFoldDB" id="A0A420Y0Z4"/>
<dbReference type="SUPFAM" id="SSF57850">
    <property type="entry name" value="RING/U-box"/>
    <property type="match status" value="1"/>
</dbReference>
<evidence type="ECO:0000259" key="11">
    <source>
        <dbReference type="PROSITE" id="PS51873"/>
    </source>
</evidence>
<dbReference type="CDD" id="cd20335">
    <property type="entry name" value="BRcat_RBR"/>
    <property type="match status" value="1"/>
</dbReference>
<evidence type="ECO:0000313" key="13">
    <source>
        <dbReference type="Proteomes" id="UP000275385"/>
    </source>
</evidence>
<feature type="region of interest" description="Disordered" evidence="10">
    <location>
        <begin position="393"/>
        <end position="413"/>
    </location>
</feature>
<dbReference type="GO" id="GO:0008270">
    <property type="term" value="F:zinc ion binding"/>
    <property type="evidence" value="ECO:0007669"/>
    <property type="project" value="UniProtKB-KW"/>
</dbReference>
<evidence type="ECO:0000256" key="6">
    <source>
        <dbReference type="ARBA" id="ARBA00022771"/>
    </source>
</evidence>
<dbReference type="InterPro" id="IPR031127">
    <property type="entry name" value="E3_UB_ligase_RBR"/>
</dbReference>
<dbReference type="OrthoDB" id="9977870at2759"/>
<evidence type="ECO:0000256" key="2">
    <source>
        <dbReference type="ARBA" id="ARBA00012251"/>
    </source>
</evidence>
<feature type="region of interest" description="Disordered" evidence="10">
    <location>
        <begin position="69"/>
        <end position="101"/>
    </location>
</feature>
<gene>
    <name evidence="12" type="ORF">DL546_000082</name>
</gene>
<keyword evidence="8" id="KW-0862">Zinc</keyword>
<accession>A0A420Y0Z4</accession>
<dbReference type="InterPro" id="IPR044066">
    <property type="entry name" value="TRIAD_supradom"/>
</dbReference>
<reference evidence="12 13" key="1">
    <citation type="submission" date="2018-08" db="EMBL/GenBank/DDBJ databases">
        <title>Draft genome of the lignicolous fungus Coniochaeta pulveracea.</title>
        <authorList>
            <person name="Borstlap C.J."/>
            <person name="De Witt R.N."/>
            <person name="Botha A."/>
            <person name="Volschenk H."/>
        </authorList>
    </citation>
    <scope>NUCLEOTIDE SEQUENCE [LARGE SCALE GENOMIC DNA]</scope>
    <source>
        <strain evidence="12 13">CAB683</strain>
    </source>
</reference>
<feature type="region of interest" description="Disordered" evidence="10">
    <location>
        <begin position="1"/>
        <end position="22"/>
    </location>
</feature>
<dbReference type="PANTHER" id="PTHR11685">
    <property type="entry name" value="RBR FAMILY RING FINGER AND IBR DOMAIN-CONTAINING"/>
    <property type="match status" value="1"/>
</dbReference>
<dbReference type="Proteomes" id="UP000275385">
    <property type="component" value="Unassembled WGS sequence"/>
</dbReference>
<comment type="caution">
    <text evidence="12">The sequence shown here is derived from an EMBL/GenBank/DDBJ whole genome shotgun (WGS) entry which is preliminary data.</text>
</comment>
<keyword evidence="3" id="KW-0808">Transferase</keyword>
<evidence type="ECO:0000256" key="7">
    <source>
        <dbReference type="ARBA" id="ARBA00022786"/>
    </source>
</evidence>
<evidence type="ECO:0000256" key="4">
    <source>
        <dbReference type="ARBA" id="ARBA00022723"/>
    </source>
</evidence>
<evidence type="ECO:0000256" key="10">
    <source>
        <dbReference type="SAM" id="MobiDB-lite"/>
    </source>
</evidence>
<evidence type="ECO:0000313" key="12">
    <source>
        <dbReference type="EMBL" id="RKU41593.1"/>
    </source>
</evidence>
<proteinExistence type="predicted"/>
<evidence type="ECO:0000256" key="1">
    <source>
        <dbReference type="ARBA" id="ARBA00001798"/>
    </source>
</evidence>
<dbReference type="EC" id="2.3.2.31" evidence="2"/>
<evidence type="ECO:0000256" key="5">
    <source>
        <dbReference type="ARBA" id="ARBA00022737"/>
    </source>
</evidence>
<name>A0A420Y0Z4_9PEZI</name>
<dbReference type="Pfam" id="PF01485">
    <property type="entry name" value="IBR"/>
    <property type="match status" value="2"/>
</dbReference>
<feature type="coiled-coil region" evidence="9">
    <location>
        <begin position="34"/>
        <end position="68"/>
    </location>
</feature>
<dbReference type="PROSITE" id="PS51873">
    <property type="entry name" value="TRIAD"/>
    <property type="match status" value="1"/>
</dbReference>
<dbReference type="GO" id="GO:0016567">
    <property type="term" value="P:protein ubiquitination"/>
    <property type="evidence" value="ECO:0007669"/>
    <property type="project" value="InterPro"/>
</dbReference>
<evidence type="ECO:0000256" key="3">
    <source>
        <dbReference type="ARBA" id="ARBA00022679"/>
    </source>
</evidence>
<feature type="domain" description="RING-type" evidence="11">
    <location>
        <begin position="170"/>
        <end position="363"/>
    </location>
</feature>
<dbReference type="GO" id="GO:0061630">
    <property type="term" value="F:ubiquitin protein ligase activity"/>
    <property type="evidence" value="ECO:0007669"/>
    <property type="project" value="UniProtKB-EC"/>
</dbReference>
<evidence type="ECO:0000256" key="8">
    <source>
        <dbReference type="ARBA" id="ARBA00022833"/>
    </source>
</evidence>
<keyword evidence="5" id="KW-0677">Repeat</keyword>
<keyword evidence="9" id="KW-0175">Coiled coil</keyword>
<keyword evidence="4" id="KW-0479">Metal-binding</keyword>
<organism evidence="12 13">
    <name type="scientific">Coniochaeta pulveracea</name>
    <dbReference type="NCBI Taxonomy" id="177199"/>
    <lineage>
        <taxon>Eukaryota</taxon>
        <taxon>Fungi</taxon>
        <taxon>Dikarya</taxon>
        <taxon>Ascomycota</taxon>
        <taxon>Pezizomycotina</taxon>
        <taxon>Sordariomycetes</taxon>
        <taxon>Sordariomycetidae</taxon>
        <taxon>Coniochaetales</taxon>
        <taxon>Coniochaetaceae</taxon>
        <taxon>Coniochaeta</taxon>
    </lineage>
</organism>
<dbReference type="EMBL" id="QVQW01000071">
    <property type="protein sequence ID" value="RKU41593.1"/>
    <property type="molecule type" value="Genomic_DNA"/>
</dbReference>
<keyword evidence="13" id="KW-1185">Reference proteome</keyword>
<feature type="compositionally biased region" description="Basic and acidic residues" evidence="10">
    <location>
        <begin position="80"/>
        <end position="90"/>
    </location>
</feature>
<keyword evidence="6" id="KW-0863">Zinc-finger</keyword>
<dbReference type="STRING" id="177199.A0A420Y0Z4"/>